<evidence type="ECO:0000313" key="2">
    <source>
        <dbReference type="Proteomes" id="UP000538075"/>
    </source>
</evidence>
<gene>
    <name evidence="1" type="ORF">FHK98_15245</name>
</gene>
<dbReference type="Proteomes" id="UP000538075">
    <property type="component" value="Unassembled WGS sequence"/>
</dbReference>
<comment type="caution">
    <text evidence="1">The sequence shown here is derived from an EMBL/GenBank/DDBJ whole genome shotgun (WGS) entry which is preliminary data.</text>
</comment>
<sequence>MLDLFLFYQSLWEWKWEWAIAKHSLRELALHPLQAIAQHSLREIAFLEGRFMFSKRLTVNVFRQRMNQLFQGGRDIWRGIF</sequence>
<accession>A0A838WJ01</accession>
<organism evidence="1 2">
    <name type="scientific">Cylindrospermopsis raciborskii CS-506_A</name>
    <dbReference type="NCBI Taxonomy" id="2585140"/>
    <lineage>
        <taxon>Bacteria</taxon>
        <taxon>Bacillati</taxon>
        <taxon>Cyanobacteriota</taxon>
        <taxon>Cyanophyceae</taxon>
        <taxon>Nostocales</taxon>
        <taxon>Aphanizomenonaceae</taxon>
        <taxon>Cylindrospermopsis</taxon>
    </lineage>
</organism>
<dbReference type="EMBL" id="VDFG01001005">
    <property type="protein sequence ID" value="MBA4466738.1"/>
    <property type="molecule type" value="Genomic_DNA"/>
</dbReference>
<dbReference type="AlphaFoldDB" id="A0A838WJ01"/>
<name>A0A838WJ01_9CYAN</name>
<protein>
    <submittedName>
        <fullName evidence="1">Uncharacterized protein</fullName>
    </submittedName>
</protein>
<reference evidence="1 2" key="1">
    <citation type="journal article" date="2020" name="J. Appl. Phycol.">
        <title>Morphological changes and genome evolution in Raphidiopsis raciborskii CS-506 after 23 years in culture.</title>
        <authorList>
            <person name="Willis A."/>
            <person name="Bent S.J."/>
            <person name="Jameson I.D."/>
        </authorList>
    </citation>
    <scope>NUCLEOTIDE SEQUENCE [LARGE SCALE GENOMIC DNA]</scope>
    <source>
        <strain evidence="1 2">CS-506_A</strain>
    </source>
</reference>
<evidence type="ECO:0000313" key="1">
    <source>
        <dbReference type="EMBL" id="MBA4466738.1"/>
    </source>
</evidence>
<proteinExistence type="predicted"/>